<feature type="compositionally biased region" description="Basic and acidic residues" evidence="1">
    <location>
        <begin position="247"/>
        <end position="262"/>
    </location>
</feature>
<evidence type="ECO:0000256" key="1">
    <source>
        <dbReference type="SAM" id="MobiDB-lite"/>
    </source>
</evidence>
<accession>A0A2I0K1U9</accession>
<organism evidence="2 3">
    <name type="scientific">Punica granatum</name>
    <name type="common">Pomegranate</name>
    <dbReference type="NCBI Taxonomy" id="22663"/>
    <lineage>
        <taxon>Eukaryota</taxon>
        <taxon>Viridiplantae</taxon>
        <taxon>Streptophyta</taxon>
        <taxon>Embryophyta</taxon>
        <taxon>Tracheophyta</taxon>
        <taxon>Spermatophyta</taxon>
        <taxon>Magnoliopsida</taxon>
        <taxon>eudicotyledons</taxon>
        <taxon>Gunneridae</taxon>
        <taxon>Pentapetalae</taxon>
        <taxon>rosids</taxon>
        <taxon>malvids</taxon>
        <taxon>Myrtales</taxon>
        <taxon>Lythraceae</taxon>
        <taxon>Punica</taxon>
    </lineage>
</organism>
<dbReference type="Proteomes" id="UP000233551">
    <property type="component" value="Unassembled WGS sequence"/>
</dbReference>
<gene>
    <name evidence="2" type="ORF">CRG98_017077</name>
</gene>
<feature type="region of interest" description="Disordered" evidence="1">
    <location>
        <begin position="247"/>
        <end position="277"/>
    </location>
</feature>
<feature type="compositionally biased region" description="Polar residues" evidence="1">
    <location>
        <begin position="55"/>
        <end position="71"/>
    </location>
</feature>
<dbReference type="AlphaFoldDB" id="A0A2I0K1U9"/>
<sequence>MSFTAAPPTASTYAPPPAHYQPQHSAQVVYYSAPLAPLPPILQQIVHQYNPAPPQTQQYRPLASRTPQSAQRAPALQGQQGGMQPRPRAQYTPLPVPLSHDQTLRCEYHSGAPDHTIDNCWKLREEVQKMIDANKISFNAIRSSNVQVNPLPDHGASSGPTINMISVCTVREQESKMESSPLFVIECVLAKTAVGFTRSTAVPAPFIIEVLARESYQVSAPYFGPLAPTNDSSPKLRLLFMTRADGGERADLGAQTTEEKQGAPKRLRGQLEEADRQ</sequence>
<protein>
    <submittedName>
        <fullName evidence="2">Uncharacterized protein</fullName>
    </submittedName>
</protein>
<comment type="caution">
    <text evidence="2">The sequence shown here is derived from an EMBL/GenBank/DDBJ whole genome shotgun (WGS) entry which is preliminary data.</text>
</comment>
<name>A0A2I0K1U9_PUNGR</name>
<proteinExistence type="predicted"/>
<evidence type="ECO:0000313" key="3">
    <source>
        <dbReference type="Proteomes" id="UP000233551"/>
    </source>
</evidence>
<keyword evidence="3" id="KW-1185">Reference proteome</keyword>
<dbReference type="EMBL" id="PGOL01000965">
    <property type="protein sequence ID" value="PKI62531.1"/>
    <property type="molecule type" value="Genomic_DNA"/>
</dbReference>
<evidence type="ECO:0000313" key="2">
    <source>
        <dbReference type="EMBL" id="PKI62531.1"/>
    </source>
</evidence>
<feature type="region of interest" description="Disordered" evidence="1">
    <location>
        <begin position="52"/>
        <end position="90"/>
    </location>
</feature>
<reference evidence="2 3" key="1">
    <citation type="submission" date="2017-11" db="EMBL/GenBank/DDBJ databases">
        <title>De-novo sequencing of pomegranate (Punica granatum L.) genome.</title>
        <authorList>
            <person name="Akparov Z."/>
            <person name="Amiraslanov A."/>
            <person name="Hajiyeva S."/>
            <person name="Abbasov M."/>
            <person name="Kaur K."/>
            <person name="Hamwieh A."/>
            <person name="Solovyev V."/>
            <person name="Salamov A."/>
            <person name="Braich B."/>
            <person name="Kosarev P."/>
            <person name="Mahmoud A."/>
            <person name="Hajiyev E."/>
            <person name="Babayeva S."/>
            <person name="Izzatullayeva V."/>
            <person name="Mammadov A."/>
            <person name="Mammadov A."/>
            <person name="Sharifova S."/>
            <person name="Ojaghi J."/>
            <person name="Eynullazada K."/>
            <person name="Bayramov B."/>
            <person name="Abdulazimova A."/>
            <person name="Shahmuradov I."/>
        </authorList>
    </citation>
    <scope>NUCLEOTIDE SEQUENCE [LARGE SCALE GENOMIC DNA]</scope>
    <source>
        <strain evidence="3">cv. AG2017</strain>
        <tissue evidence="2">Leaf</tissue>
    </source>
</reference>